<name>A0ABV5SU15_9MICO</name>
<keyword evidence="2" id="KW-1133">Transmembrane helix</keyword>
<keyword evidence="4" id="KW-1185">Reference proteome</keyword>
<feature type="transmembrane region" description="Helical" evidence="2">
    <location>
        <begin position="296"/>
        <end position="322"/>
    </location>
</feature>
<feature type="transmembrane region" description="Helical" evidence="2">
    <location>
        <begin position="142"/>
        <end position="164"/>
    </location>
</feature>
<feature type="transmembrane region" description="Helical" evidence="2">
    <location>
        <begin position="388"/>
        <end position="413"/>
    </location>
</feature>
<feature type="compositionally biased region" description="Basic and acidic residues" evidence="1">
    <location>
        <begin position="1"/>
        <end position="18"/>
    </location>
</feature>
<comment type="caution">
    <text evidence="3">The sequence shown here is derived from an EMBL/GenBank/DDBJ whole genome shotgun (WGS) entry which is preliminary data.</text>
</comment>
<sequence length="454" mass="48154">MSEPVWHRRDRPPVERPKAGNPALHFAEPRPGAAALPRAVGDACVGLLFGLVAVFLLGLMTGIVGEEALGPLSRELEADATLRGSFGSLFVVVPAAMALLGVAGGVERLLWPRALSRQRRDEPDAVPPSRVRRRLRTTPGAMFGRVALGIGLVGVAVSLLMLGILATDSGSTDDAVTWIVLLGGLVGAAGWLLARRLWRALDRSWNERLVAARGRRGDVTRALDAERERRERASPDDGPPILGPAADRRLRRVTGIAAIPFALACVAWIVSVYARQQCRGCDPVSYDQPIEQAIDAVSLAGGIAVLLTSAALAACGLGWLVLAAMRRSAAARWVADGVPRRAPEDRLEWLLLGDTAAVGVARLLAGVAALPLMLAFTGVPLFDIDYTVSWIDVGACLLTAGGLLLAAVVVSLVDASRAVRSRNRLRAACSPGDPEIIHRAGRSEERVEFDRGGD</sequence>
<evidence type="ECO:0000256" key="2">
    <source>
        <dbReference type="SAM" id="Phobius"/>
    </source>
</evidence>
<keyword evidence="2" id="KW-0812">Transmembrane</keyword>
<proteinExistence type="predicted"/>
<dbReference type="Proteomes" id="UP001589667">
    <property type="component" value="Unassembled WGS sequence"/>
</dbReference>
<gene>
    <name evidence="3" type="ORF">ACFFQV_12620</name>
</gene>
<feature type="region of interest" description="Disordered" evidence="1">
    <location>
        <begin position="1"/>
        <end position="25"/>
    </location>
</feature>
<feature type="transmembrane region" description="Helical" evidence="2">
    <location>
        <begin position="85"/>
        <end position="110"/>
    </location>
</feature>
<reference evidence="3 4" key="1">
    <citation type="submission" date="2024-09" db="EMBL/GenBank/DDBJ databases">
        <authorList>
            <person name="Sun Q."/>
            <person name="Mori K."/>
        </authorList>
    </citation>
    <scope>NUCLEOTIDE SEQUENCE [LARGE SCALE GENOMIC DNA]</scope>
    <source>
        <strain evidence="3 4">JCM 14321</strain>
    </source>
</reference>
<accession>A0ABV5SU15</accession>
<evidence type="ECO:0008006" key="5">
    <source>
        <dbReference type="Google" id="ProtNLM"/>
    </source>
</evidence>
<evidence type="ECO:0000256" key="1">
    <source>
        <dbReference type="SAM" id="MobiDB-lite"/>
    </source>
</evidence>
<feature type="transmembrane region" description="Helical" evidence="2">
    <location>
        <begin position="256"/>
        <end position="276"/>
    </location>
</feature>
<feature type="region of interest" description="Disordered" evidence="1">
    <location>
        <begin position="223"/>
        <end position="244"/>
    </location>
</feature>
<evidence type="ECO:0000313" key="3">
    <source>
        <dbReference type="EMBL" id="MFB9643132.1"/>
    </source>
</evidence>
<feature type="transmembrane region" description="Helical" evidence="2">
    <location>
        <begin position="349"/>
        <end position="376"/>
    </location>
</feature>
<keyword evidence="2" id="KW-0472">Membrane</keyword>
<feature type="transmembrane region" description="Helical" evidence="2">
    <location>
        <begin position="176"/>
        <end position="194"/>
    </location>
</feature>
<feature type="compositionally biased region" description="Basic and acidic residues" evidence="1">
    <location>
        <begin position="223"/>
        <end position="235"/>
    </location>
</feature>
<dbReference type="RefSeq" id="WP_157422211.1">
    <property type="nucleotide sequence ID" value="NZ_BAAANI010000002.1"/>
</dbReference>
<feature type="transmembrane region" description="Helical" evidence="2">
    <location>
        <begin position="45"/>
        <end position="65"/>
    </location>
</feature>
<evidence type="ECO:0000313" key="4">
    <source>
        <dbReference type="Proteomes" id="UP001589667"/>
    </source>
</evidence>
<dbReference type="EMBL" id="JBHMBL010000002">
    <property type="protein sequence ID" value="MFB9643132.1"/>
    <property type="molecule type" value="Genomic_DNA"/>
</dbReference>
<protein>
    <recommendedName>
        <fullName evidence="5">FtsX-like permease family protein</fullName>
    </recommendedName>
</protein>
<organism evidence="3 4">
    <name type="scientific">Agromyces lapidis</name>
    <dbReference type="NCBI Taxonomy" id="279574"/>
    <lineage>
        <taxon>Bacteria</taxon>
        <taxon>Bacillati</taxon>
        <taxon>Actinomycetota</taxon>
        <taxon>Actinomycetes</taxon>
        <taxon>Micrococcales</taxon>
        <taxon>Microbacteriaceae</taxon>
        <taxon>Agromyces</taxon>
    </lineage>
</organism>